<evidence type="ECO:0000313" key="9">
    <source>
        <dbReference type="EMBL" id="ALE92140.1"/>
    </source>
</evidence>
<dbReference type="EMBL" id="CP012677">
    <property type="protein sequence ID" value="ALE92140.1"/>
    <property type="molecule type" value="Genomic_DNA"/>
</dbReference>
<dbReference type="SMR" id="A0A0M4QY26"/>
<sequence length="86" mass="9199">MAIFREPWVLGIIILVAILLFAGPKLPSIARNLGQSMRIIKSEVKEMKNDGKEEKTAAPTPDAESPVEGKIVNDPTKPGTTDGTGV</sequence>
<name>A0A0M4QY26_9MICC</name>
<accession>A0A0M4QY26</accession>
<evidence type="ECO:0000256" key="2">
    <source>
        <dbReference type="ARBA" id="ARBA00022448"/>
    </source>
</evidence>
<dbReference type="RefSeq" id="WP_062006619.1">
    <property type="nucleotide sequence ID" value="NZ_CP012677.1"/>
</dbReference>
<keyword evidence="6" id="KW-0811">Translocation</keyword>
<keyword evidence="5" id="KW-1133">Transmembrane helix</keyword>
<dbReference type="InterPro" id="IPR003369">
    <property type="entry name" value="TatA/B/E"/>
</dbReference>
<dbReference type="Pfam" id="PF02416">
    <property type="entry name" value="TatA_B_E"/>
    <property type="match status" value="1"/>
</dbReference>
<dbReference type="GO" id="GO:0015031">
    <property type="term" value="P:protein transport"/>
    <property type="evidence" value="ECO:0007669"/>
    <property type="project" value="UniProtKB-KW"/>
</dbReference>
<dbReference type="AlphaFoldDB" id="A0A0M4QY26"/>
<evidence type="ECO:0008006" key="11">
    <source>
        <dbReference type="Google" id="ProtNLM"/>
    </source>
</evidence>
<evidence type="ECO:0000256" key="6">
    <source>
        <dbReference type="ARBA" id="ARBA00023010"/>
    </source>
</evidence>
<keyword evidence="4" id="KW-0653">Protein transport</keyword>
<keyword evidence="7" id="KW-0472">Membrane</keyword>
<evidence type="ECO:0000256" key="5">
    <source>
        <dbReference type="ARBA" id="ARBA00022989"/>
    </source>
</evidence>
<evidence type="ECO:0000313" key="10">
    <source>
        <dbReference type="Proteomes" id="UP000062833"/>
    </source>
</evidence>
<evidence type="ECO:0000256" key="8">
    <source>
        <dbReference type="SAM" id="MobiDB-lite"/>
    </source>
</evidence>
<dbReference type="PATRIC" id="fig|656366.3.peg.1498"/>
<dbReference type="GO" id="GO:0016020">
    <property type="term" value="C:membrane"/>
    <property type="evidence" value="ECO:0007669"/>
    <property type="project" value="UniProtKB-ARBA"/>
</dbReference>
<proteinExistence type="predicted"/>
<organism evidence="9 10">
    <name type="scientific">Arthrobacter alpinus</name>
    <dbReference type="NCBI Taxonomy" id="656366"/>
    <lineage>
        <taxon>Bacteria</taxon>
        <taxon>Bacillati</taxon>
        <taxon>Actinomycetota</taxon>
        <taxon>Actinomycetes</taxon>
        <taxon>Micrococcales</taxon>
        <taxon>Micrococcaceae</taxon>
        <taxon>Arthrobacter</taxon>
    </lineage>
</organism>
<dbReference type="Gene3D" id="1.20.5.3310">
    <property type="match status" value="1"/>
</dbReference>
<protein>
    <recommendedName>
        <fullName evidence="11">Sec-independent protein translocase protein TatA</fullName>
    </recommendedName>
</protein>
<keyword evidence="2" id="KW-0813">Transport</keyword>
<reference evidence="10" key="1">
    <citation type="submission" date="2015-09" db="EMBL/GenBank/DDBJ databases">
        <title>Complete genome of Arthrobacter alpinus strain R3.8.</title>
        <authorList>
            <person name="See-Too W.S."/>
            <person name="Chan K.G."/>
        </authorList>
    </citation>
    <scope>NUCLEOTIDE SEQUENCE [LARGE SCALE GENOMIC DNA]</scope>
    <source>
        <strain evidence="10">R3.8</strain>
    </source>
</reference>
<feature type="compositionally biased region" description="Low complexity" evidence="8">
    <location>
        <begin position="74"/>
        <end position="86"/>
    </location>
</feature>
<comment type="subcellular location">
    <subcellularLocation>
        <location evidence="1">Membrane</location>
        <topology evidence="1">Single-pass membrane protein</topology>
    </subcellularLocation>
</comment>
<keyword evidence="10" id="KW-1185">Reference proteome</keyword>
<feature type="region of interest" description="Disordered" evidence="8">
    <location>
        <begin position="45"/>
        <end position="86"/>
    </location>
</feature>
<evidence type="ECO:0000256" key="3">
    <source>
        <dbReference type="ARBA" id="ARBA00022692"/>
    </source>
</evidence>
<feature type="compositionally biased region" description="Basic and acidic residues" evidence="8">
    <location>
        <begin position="45"/>
        <end position="56"/>
    </location>
</feature>
<keyword evidence="3" id="KW-0812">Transmembrane</keyword>
<evidence type="ECO:0000256" key="4">
    <source>
        <dbReference type="ARBA" id="ARBA00022927"/>
    </source>
</evidence>
<evidence type="ECO:0000256" key="1">
    <source>
        <dbReference type="ARBA" id="ARBA00004167"/>
    </source>
</evidence>
<dbReference type="KEGG" id="aaq:AOC05_07010"/>
<evidence type="ECO:0000256" key="7">
    <source>
        <dbReference type="ARBA" id="ARBA00023136"/>
    </source>
</evidence>
<gene>
    <name evidence="9" type="ORF">AOC05_07010</name>
</gene>
<dbReference type="Proteomes" id="UP000062833">
    <property type="component" value="Chromosome"/>
</dbReference>